<dbReference type="InterPro" id="IPR002575">
    <property type="entry name" value="Aminoglycoside_PTrfase"/>
</dbReference>
<dbReference type="PANTHER" id="PTHR21310">
    <property type="entry name" value="AMINOGLYCOSIDE PHOSPHOTRANSFERASE-RELATED-RELATED"/>
    <property type="match status" value="1"/>
</dbReference>
<accession>A0A918ZLT0</accession>
<proteinExistence type="predicted"/>
<sequence length="230" mass="25120">MESAGELCAGLLPAYGPVRAVSRFAEGSVTGAYCIEFAHADSLPVVLKIYGTDDLRLASKEARALRFLTDHGIDISPRVLAFSRSAGALAGRPCVISSLCPGRTLAAADDELTCAQRHEVYRRLGQVLGRLHAVPAHGYGYVHGESRDPLLDNSAHMARMVERYLREFREHTADPALADRIAAHVAAHASAFAACPRPWSPTWFLDSPAHRRPDLERSLVARAEHRSGYR</sequence>
<dbReference type="InterPro" id="IPR051678">
    <property type="entry name" value="AGP_Transferase"/>
</dbReference>
<dbReference type="Proteomes" id="UP000641386">
    <property type="component" value="Unassembled WGS sequence"/>
</dbReference>
<dbReference type="Gene3D" id="3.90.1200.10">
    <property type="match status" value="1"/>
</dbReference>
<protein>
    <recommendedName>
        <fullName evidence="1">Aminoglycoside phosphotransferase domain-containing protein</fullName>
    </recommendedName>
</protein>
<organism evidence="2 3">
    <name type="scientific">Streptomyces spiralis</name>
    <dbReference type="NCBI Taxonomy" id="66376"/>
    <lineage>
        <taxon>Bacteria</taxon>
        <taxon>Bacillati</taxon>
        <taxon>Actinomycetota</taxon>
        <taxon>Actinomycetes</taxon>
        <taxon>Kitasatosporales</taxon>
        <taxon>Streptomycetaceae</taxon>
        <taxon>Streptomyces</taxon>
    </lineage>
</organism>
<evidence type="ECO:0000313" key="2">
    <source>
        <dbReference type="EMBL" id="GHE59346.1"/>
    </source>
</evidence>
<dbReference type="AlphaFoldDB" id="A0A918ZLT0"/>
<comment type="caution">
    <text evidence="2">The sequence shown here is derived from an EMBL/GenBank/DDBJ whole genome shotgun (WGS) entry which is preliminary data.</text>
</comment>
<dbReference type="RefSeq" id="WP_189896891.1">
    <property type="nucleotide sequence ID" value="NZ_BNBC01000003.1"/>
</dbReference>
<reference evidence="2" key="1">
    <citation type="journal article" date="2014" name="Int. J. Syst. Evol. Microbiol.">
        <title>Complete genome sequence of Corynebacterium casei LMG S-19264T (=DSM 44701T), isolated from a smear-ripened cheese.</title>
        <authorList>
            <consortium name="US DOE Joint Genome Institute (JGI-PGF)"/>
            <person name="Walter F."/>
            <person name="Albersmeier A."/>
            <person name="Kalinowski J."/>
            <person name="Ruckert C."/>
        </authorList>
    </citation>
    <scope>NUCLEOTIDE SEQUENCE</scope>
    <source>
        <strain evidence="2">JCM 3302</strain>
    </source>
</reference>
<reference evidence="2" key="2">
    <citation type="submission" date="2020-09" db="EMBL/GenBank/DDBJ databases">
        <authorList>
            <person name="Sun Q."/>
            <person name="Ohkuma M."/>
        </authorList>
    </citation>
    <scope>NUCLEOTIDE SEQUENCE</scope>
    <source>
        <strain evidence="2">JCM 3302</strain>
    </source>
</reference>
<evidence type="ECO:0000259" key="1">
    <source>
        <dbReference type="Pfam" id="PF01636"/>
    </source>
</evidence>
<evidence type="ECO:0000313" key="3">
    <source>
        <dbReference type="Proteomes" id="UP000641386"/>
    </source>
</evidence>
<dbReference type="EMBL" id="BNBC01000003">
    <property type="protein sequence ID" value="GHE59346.1"/>
    <property type="molecule type" value="Genomic_DNA"/>
</dbReference>
<name>A0A918ZLT0_9ACTN</name>
<feature type="domain" description="Aminoglycoside phosphotransferase" evidence="1">
    <location>
        <begin position="44"/>
        <end position="190"/>
    </location>
</feature>
<keyword evidence="3" id="KW-1185">Reference proteome</keyword>
<gene>
    <name evidence="2" type="ORF">GCM10014715_10750</name>
</gene>
<dbReference type="SUPFAM" id="SSF56112">
    <property type="entry name" value="Protein kinase-like (PK-like)"/>
    <property type="match status" value="1"/>
</dbReference>
<dbReference type="Pfam" id="PF01636">
    <property type="entry name" value="APH"/>
    <property type="match status" value="1"/>
</dbReference>
<dbReference type="InterPro" id="IPR011009">
    <property type="entry name" value="Kinase-like_dom_sf"/>
</dbReference>